<keyword evidence="1" id="KW-1133">Transmembrane helix</keyword>
<evidence type="ECO:0000256" key="1">
    <source>
        <dbReference type="SAM" id="Phobius"/>
    </source>
</evidence>
<feature type="transmembrane region" description="Helical" evidence="1">
    <location>
        <begin position="46"/>
        <end position="68"/>
    </location>
</feature>
<evidence type="ECO:0000313" key="3">
    <source>
        <dbReference type="Proteomes" id="UP000094329"/>
    </source>
</evidence>
<gene>
    <name evidence="2" type="ORF">BGC07_01045</name>
</gene>
<evidence type="ECO:0000313" key="2">
    <source>
        <dbReference type="EMBL" id="ODN41821.1"/>
    </source>
</evidence>
<proteinExistence type="predicted"/>
<keyword evidence="1" id="KW-0472">Membrane</keyword>
<feature type="transmembrane region" description="Helical" evidence="1">
    <location>
        <begin position="6"/>
        <end position="25"/>
    </location>
</feature>
<reference evidence="2 3" key="1">
    <citation type="submission" date="2016-08" db="EMBL/GenBank/DDBJ databases">
        <title>Draft genome sequence of Candidatus Piscirickettsia litoralis, from seawater.</title>
        <authorList>
            <person name="Wan X."/>
            <person name="Lee A.J."/>
            <person name="Hou S."/>
            <person name="Donachie S.P."/>
        </authorList>
    </citation>
    <scope>NUCLEOTIDE SEQUENCE [LARGE SCALE GENOMIC DNA]</scope>
    <source>
        <strain evidence="2 3">Y2</strain>
    </source>
</reference>
<accession>A0ABX2ZYW8</accession>
<name>A0ABX2ZYW8_9GAMM</name>
<keyword evidence="3" id="KW-1185">Reference proteome</keyword>
<organism evidence="2 3">
    <name type="scientific">Piscirickettsia litoralis</name>
    <dbReference type="NCBI Taxonomy" id="1891921"/>
    <lineage>
        <taxon>Bacteria</taxon>
        <taxon>Pseudomonadati</taxon>
        <taxon>Pseudomonadota</taxon>
        <taxon>Gammaproteobacteria</taxon>
        <taxon>Thiotrichales</taxon>
        <taxon>Piscirickettsiaceae</taxon>
        <taxon>Piscirickettsia</taxon>
    </lineage>
</organism>
<protein>
    <submittedName>
        <fullName evidence="2">Uncharacterized protein</fullName>
    </submittedName>
</protein>
<comment type="caution">
    <text evidence="2">The sequence shown here is derived from an EMBL/GenBank/DDBJ whole genome shotgun (WGS) entry which is preliminary data.</text>
</comment>
<sequence length="71" mass="7956">MGHAAIFMIIGIIALMIGLRAFIAMQDSKLADIQAFLHTNEFKYSAAFYLIAAFSLIIFSTAFCQWFHGVH</sequence>
<keyword evidence="1" id="KW-0812">Transmembrane</keyword>
<dbReference type="RefSeq" id="WP_069311623.1">
    <property type="nucleotide sequence ID" value="NZ_MDTU01000001.1"/>
</dbReference>
<dbReference type="Proteomes" id="UP000094329">
    <property type="component" value="Unassembled WGS sequence"/>
</dbReference>
<dbReference type="EMBL" id="MDTU01000001">
    <property type="protein sequence ID" value="ODN41821.1"/>
    <property type="molecule type" value="Genomic_DNA"/>
</dbReference>